<dbReference type="EMBL" id="JACHJR010000001">
    <property type="protein sequence ID" value="MBB4947027.1"/>
    <property type="molecule type" value="Genomic_DNA"/>
</dbReference>
<dbReference type="PANTHER" id="PTHR45947">
    <property type="entry name" value="SULFOQUINOVOSYL TRANSFERASE SQD2"/>
    <property type="match status" value="1"/>
</dbReference>
<dbReference type="Gene3D" id="3.40.50.2000">
    <property type="entry name" value="Glycogen Phosphorylase B"/>
    <property type="match status" value="2"/>
</dbReference>
<accession>A0A7W7SB52</accession>
<keyword evidence="1" id="KW-0328">Glycosyltransferase</keyword>
<dbReference type="InterPro" id="IPR028098">
    <property type="entry name" value="Glyco_trans_4-like_N"/>
</dbReference>
<feature type="domain" description="Glycosyltransferase subfamily 4-like N-terminal" evidence="4">
    <location>
        <begin position="16"/>
        <end position="185"/>
    </location>
</feature>
<dbReference type="Proteomes" id="UP000573327">
    <property type="component" value="Unassembled WGS sequence"/>
</dbReference>
<protein>
    <submittedName>
        <fullName evidence="5">Glycosyltransferase involved in cell wall biosynthesis</fullName>
    </submittedName>
</protein>
<evidence type="ECO:0000256" key="1">
    <source>
        <dbReference type="ARBA" id="ARBA00022676"/>
    </source>
</evidence>
<gene>
    <name evidence="5" type="ORF">F4556_002562</name>
</gene>
<keyword evidence="6" id="KW-1185">Reference proteome</keyword>
<dbReference type="GO" id="GO:0016757">
    <property type="term" value="F:glycosyltransferase activity"/>
    <property type="evidence" value="ECO:0007669"/>
    <property type="project" value="UniProtKB-KW"/>
</dbReference>
<dbReference type="GO" id="GO:1901137">
    <property type="term" value="P:carbohydrate derivative biosynthetic process"/>
    <property type="evidence" value="ECO:0007669"/>
    <property type="project" value="UniProtKB-ARBA"/>
</dbReference>
<reference evidence="5 6" key="1">
    <citation type="submission" date="2020-08" db="EMBL/GenBank/DDBJ databases">
        <title>Sequencing the genomes of 1000 actinobacteria strains.</title>
        <authorList>
            <person name="Klenk H.-P."/>
        </authorList>
    </citation>
    <scope>NUCLEOTIDE SEQUENCE [LARGE SCALE GENOMIC DNA]</scope>
    <source>
        <strain evidence="5 6">DSM 44786</strain>
    </source>
</reference>
<evidence type="ECO:0000259" key="4">
    <source>
        <dbReference type="Pfam" id="PF13439"/>
    </source>
</evidence>
<evidence type="ECO:0000313" key="5">
    <source>
        <dbReference type="EMBL" id="MBB4947027.1"/>
    </source>
</evidence>
<proteinExistence type="predicted"/>
<evidence type="ECO:0000313" key="6">
    <source>
        <dbReference type="Proteomes" id="UP000573327"/>
    </source>
</evidence>
<dbReference type="InterPro" id="IPR050194">
    <property type="entry name" value="Glycosyltransferase_grp1"/>
</dbReference>
<sequence length="378" mass="40758">MRTILQVTPYYPPHLGGLERVVEHLSKQLAGRHRVRVVTTALGADGAPARSGDEQPGRSGLTVRRHRAVEVAHTAIAPGLPLSLLRAPRRAVLHLHCAHALLPELVALTALLRRQRFLLHFHLDVDASGPLGKLLPLYKKHSFGRVLRAAAGVIVLTRAQADFVRESYRVPAERIFVVPNGVGPEYFLPVRETGEARPGRPLQLLFVGRLSAQKNVDRLLDALALVREPVRLRVVGDGELRSHLEEKAARLGLTGVEFSGGLLGEELVRAYTDADALVLPSDREGMPLVALEAMAAGLPVLATAVPGNTELLDGVGLLAEPEPAALAAAVETLATDPQLRLRLARRASEAAHAYSWEAVAAQVEQVYAEVYPSLSGRG</sequence>
<dbReference type="Pfam" id="PF13439">
    <property type="entry name" value="Glyco_transf_4"/>
    <property type="match status" value="1"/>
</dbReference>
<dbReference type="CDD" id="cd03801">
    <property type="entry name" value="GT4_PimA-like"/>
    <property type="match status" value="1"/>
</dbReference>
<dbReference type="Pfam" id="PF00534">
    <property type="entry name" value="Glycos_transf_1"/>
    <property type="match status" value="1"/>
</dbReference>
<keyword evidence="2 5" id="KW-0808">Transferase</keyword>
<dbReference type="RefSeq" id="WP_184914432.1">
    <property type="nucleotide sequence ID" value="NZ_JACHJR010000001.1"/>
</dbReference>
<evidence type="ECO:0000256" key="2">
    <source>
        <dbReference type="ARBA" id="ARBA00022679"/>
    </source>
</evidence>
<name>A0A7W7SB52_9ACTN</name>
<organism evidence="5 6">
    <name type="scientific">Kitasatospora gansuensis</name>
    <dbReference type="NCBI Taxonomy" id="258050"/>
    <lineage>
        <taxon>Bacteria</taxon>
        <taxon>Bacillati</taxon>
        <taxon>Actinomycetota</taxon>
        <taxon>Actinomycetes</taxon>
        <taxon>Kitasatosporales</taxon>
        <taxon>Streptomycetaceae</taxon>
        <taxon>Kitasatospora</taxon>
    </lineage>
</organism>
<dbReference type="PANTHER" id="PTHR45947:SF3">
    <property type="entry name" value="SULFOQUINOVOSYL TRANSFERASE SQD2"/>
    <property type="match status" value="1"/>
</dbReference>
<dbReference type="InterPro" id="IPR001296">
    <property type="entry name" value="Glyco_trans_1"/>
</dbReference>
<evidence type="ECO:0000259" key="3">
    <source>
        <dbReference type="Pfam" id="PF00534"/>
    </source>
</evidence>
<dbReference type="AlphaFoldDB" id="A0A7W7SB52"/>
<dbReference type="SUPFAM" id="SSF53756">
    <property type="entry name" value="UDP-Glycosyltransferase/glycogen phosphorylase"/>
    <property type="match status" value="1"/>
</dbReference>
<feature type="domain" description="Glycosyl transferase family 1" evidence="3">
    <location>
        <begin position="197"/>
        <end position="348"/>
    </location>
</feature>
<comment type="caution">
    <text evidence="5">The sequence shown here is derived from an EMBL/GenBank/DDBJ whole genome shotgun (WGS) entry which is preliminary data.</text>
</comment>